<organism evidence="1 2">
    <name type="scientific">Aulographum hederae CBS 113979</name>
    <dbReference type="NCBI Taxonomy" id="1176131"/>
    <lineage>
        <taxon>Eukaryota</taxon>
        <taxon>Fungi</taxon>
        <taxon>Dikarya</taxon>
        <taxon>Ascomycota</taxon>
        <taxon>Pezizomycotina</taxon>
        <taxon>Dothideomycetes</taxon>
        <taxon>Pleosporomycetidae</taxon>
        <taxon>Aulographales</taxon>
        <taxon>Aulographaceae</taxon>
    </lineage>
</organism>
<evidence type="ECO:0000313" key="1">
    <source>
        <dbReference type="EMBL" id="KAF1980712.1"/>
    </source>
</evidence>
<dbReference type="Proteomes" id="UP000800041">
    <property type="component" value="Unassembled WGS sequence"/>
</dbReference>
<dbReference type="AlphaFoldDB" id="A0A6G1GIM8"/>
<feature type="non-terminal residue" evidence="1">
    <location>
        <position position="1"/>
    </location>
</feature>
<proteinExistence type="predicted"/>
<reference evidence="1" key="1">
    <citation type="journal article" date="2020" name="Stud. Mycol.">
        <title>101 Dothideomycetes genomes: a test case for predicting lifestyles and emergence of pathogens.</title>
        <authorList>
            <person name="Haridas S."/>
            <person name="Albert R."/>
            <person name="Binder M."/>
            <person name="Bloem J."/>
            <person name="Labutti K."/>
            <person name="Salamov A."/>
            <person name="Andreopoulos B."/>
            <person name="Baker S."/>
            <person name="Barry K."/>
            <person name="Bills G."/>
            <person name="Bluhm B."/>
            <person name="Cannon C."/>
            <person name="Castanera R."/>
            <person name="Culley D."/>
            <person name="Daum C."/>
            <person name="Ezra D."/>
            <person name="Gonzalez J."/>
            <person name="Henrissat B."/>
            <person name="Kuo A."/>
            <person name="Liang C."/>
            <person name="Lipzen A."/>
            <person name="Lutzoni F."/>
            <person name="Magnuson J."/>
            <person name="Mondo S."/>
            <person name="Nolan M."/>
            <person name="Ohm R."/>
            <person name="Pangilinan J."/>
            <person name="Park H.-J."/>
            <person name="Ramirez L."/>
            <person name="Alfaro M."/>
            <person name="Sun H."/>
            <person name="Tritt A."/>
            <person name="Yoshinaga Y."/>
            <person name="Zwiers L.-H."/>
            <person name="Turgeon B."/>
            <person name="Goodwin S."/>
            <person name="Spatafora J."/>
            <person name="Crous P."/>
            <person name="Grigoriev I."/>
        </authorList>
    </citation>
    <scope>NUCLEOTIDE SEQUENCE</scope>
    <source>
        <strain evidence="1">CBS 113979</strain>
    </source>
</reference>
<gene>
    <name evidence="1" type="ORF">K402DRAFT_399204</name>
</gene>
<accession>A0A6G1GIM8</accession>
<name>A0A6G1GIM8_9PEZI</name>
<protein>
    <submittedName>
        <fullName evidence="1">Uncharacterized protein</fullName>
    </submittedName>
</protein>
<sequence>VIQHLLGEKHKVLILDQAECSSRISRQPLPQGSSMYIIEVRAASYVHKEYVVNKGE</sequence>
<keyword evidence="2" id="KW-1185">Reference proteome</keyword>
<dbReference type="EMBL" id="ML977226">
    <property type="protein sequence ID" value="KAF1980712.1"/>
    <property type="molecule type" value="Genomic_DNA"/>
</dbReference>
<evidence type="ECO:0000313" key="2">
    <source>
        <dbReference type="Proteomes" id="UP000800041"/>
    </source>
</evidence>